<feature type="transmembrane region" description="Helical" evidence="4">
    <location>
        <begin position="14"/>
        <end position="35"/>
    </location>
</feature>
<dbReference type="GO" id="GO:0006004">
    <property type="term" value="P:fucose metabolic process"/>
    <property type="evidence" value="ECO:0007669"/>
    <property type="project" value="UniProtKB-KW"/>
</dbReference>
<evidence type="ECO:0000256" key="2">
    <source>
        <dbReference type="ARBA" id="ARBA00023253"/>
    </source>
</evidence>
<dbReference type="PANTHER" id="PTHR13398:SF0">
    <property type="entry name" value="GDP-FUCOSE PROTEIN O-FUCOSYLTRANSFERASE 2"/>
    <property type="match status" value="1"/>
</dbReference>
<proteinExistence type="predicted"/>
<evidence type="ECO:0000256" key="3">
    <source>
        <dbReference type="ARBA" id="ARBA00023277"/>
    </source>
</evidence>
<dbReference type="OrthoDB" id="6021679at2759"/>
<evidence type="ECO:0000313" key="5">
    <source>
        <dbReference type="EMBL" id="KAJ7390445.1"/>
    </source>
</evidence>
<keyword evidence="6" id="KW-1185">Reference proteome</keyword>
<comment type="caution">
    <text evidence="5">The sequence shown here is derived from an EMBL/GenBank/DDBJ whole genome shotgun (WGS) entry which is preliminary data.</text>
</comment>
<keyword evidence="1" id="KW-0808">Transferase</keyword>
<keyword evidence="2" id="KW-0294">Fucose metabolism</keyword>
<evidence type="ECO:0008006" key="7">
    <source>
        <dbReference type="Google" id="ProtNLM"/>
    </source>
</evidence>
<keyword evidence="4" id="KW-0812">Transmembrane</keyword>
<dbReference type="AlphaFoldDB" id="A0A9W9ZZY5"/>
<keyword evidence="3" id="KW-0119">Carbohydrate metabolism</keyword>
<keyword evidence="4" id="KW-1133">Transmembrane helix</keyword>
<dbReference type="Gene3D" id="3.40.50.11350">
    <property type="match status" value="1"/>
</dbReference>
<sequence length="429" mass="49352">MSLSLLQRRTLRKLTIIFSILACSSTICVLVWFLLLGSTRHRPIDGARNHITVNMHPTTKATKFFIAFSFGDQLTRATESLLTLAAVAKYADRHVVVPFVKNSSFYGTKLDQNTGTLSRYFDLKELNRKLDSYDYGLLTDWEHFQKHCNQRLDVLLVMLYVDKTTNHSIRLSNSQRQLLEKTGWTAGLHTLNRFKGFYINQTIYINPEILTSLQQLENDVLRGSSCVGFRVWRGIGNHRSHFPLPSNKARSPFSIRHEVPFNRDLLRFAHEFATKRLGQNYISVHIRTEWVLYEHGSSMTYLYECLQQLGSRVQVTKEKTGLKKIFLATDFSRFGSKSFTVREAQEKSEILVEYLGRMLGNHETFNPDTVELSDRGSIAIVELSILSAGKKLFLVGGGNFEDWMKNKFEKGGNNIAEKICYRERPEQNT</sequence>
<dbReference type="Proteomes" id="UP001163046">
    <property type="component" value="Unassembled WGS sequence"/>
</dbReference>
<protein>
    <recommendedName>
        <fullName evidence="7">O-fucosyltransferase family protein</fullName>
    </recommendedName>
</protein>
<dbReference type="InterPro" id="IPR045130">
    <property type="entry name" value="OFUT2-like"/>
</dbReference>
<gene>
    <name evidence="5" type="ORF">OS493_025145</name>
</gene>
<evidence type="ECO:0000256" key="4">
    <source>
        <dbReference type="SAM" id="Phobius"/>
    </source>
</evidence>
<dbReference type="GO" id="GO:0046922">
    <property type="term" value="F:peptide-O-fucosyltransferase activity"/>
    <property type="evidence" value="ECO:0007669"/>
    <property type="project" value="InterPro"/>
</dbReference>
<organism evidence="5 6">
    <name type="scientific">Desmophyllum pertusum</name>
    <dbReference type="NCBI Taxonomy" id="174260"/>
    <lineage>
        <taxon>Eukaryota</taxon>
        <taxon>Metazoa</taxon>
        <taxon>Cnidaria</taxon>
        <taxon>Anthozoa</taxon>
        <taxon>Hexacorallia</taxon>
        <taxon>Scleractinia</taxon>
        <taxon>Caryophylliina</taxon>
        <taxon>Caryophylliidae</taxon>
        <taxon>Desmophyllum</taxon>
    </lineage>
</organism>
<evidence type="ECO:0000313" key="6">
    <source>
        <dbReference type="Proteomes" id="UP001163046"/>
    </source>
</evidence>
<accession>A0A9W9ZZY5</accession>
<dbReference type="EMBL" id="MU825416">
    <property type="protein sequence ID" value="KAJ7390445.1"/>
    <property type="molecule type" value="Genomic_DNA"/>
</dbReference>
<name>A0A9W9ZZY5_9CNID</name>
<keyword evidence="4" id="KW-0472">Membrane</keyword>
<dbReference type="PANTHER" id="PTHR13398">
    <property type="entry name" value="GDP-FUCOSE PROTEIN O-FUCOSYLTRANSFERASE 2"/>
    <property type="match status" value="1"/>
</dbReference>
<reference evidence="5" key="1">
    <citation type="submission" date="2023-01" db="EMBL/GenBank/DDBJ databases">
        <title>Genome assembly of the deep-sea coral Lophelia pertusa.</title>
        <authorList>
            <person name="Herrera S."/>
            <person name="Cordes E."/>
        </authorList>
    </citation>
    <scope>NUCLEOTIDE SEQUENCE</scope>
    <source>
        <strain evidence="5">USNM1676648</strain>
        <tissue evidence="5">Polyp</tissue>
    </source>
</reference>
<evidence type="ECO:0000256" key="1">
    <source>
        <dbReference type="ARBA" id="ARBA00022679"/>
    </source>
</evidence>